<proteinExistence type="predicted"/>
<reference evidence="1 2" key="1">
    <citation type="journal article" date="2014" name="Curr. Biol.">
        <title>The genome of the clonal raider ant Cerapachys biroi.</title>
        <authorList>
            <person name="Oxley P.R."/>
            <person name="Ji L."/>
            <person name="Fetter-Pruneda I."/>
            <person name="McKenzie S.K."/>
            <person name="Li C."/>
            <person name="Hu H."/>
            <person name="Zhang G."/>
            <person name="Kronauer D.J."/>
        </authorList>
    </citation>
    <scope>NUCLEOTIDE SEQUENCE [LARGE SCALE GENOMIC DNA]</scope>
</reference>
<dbReference type="Proteomes" id="UP000053097">
    <property type="component" value="Unassembled WGS sequence"/>
</dbReference>
<name>A0A026X429_OOCBI</name>
<accession>A0A026X429</accession>
<keyword evidence="2" id="KW-1185">Reference proteome</keyword>
<dbReference type="EMBL" id="KK107031">
    <property type="protein sequence ID" value="EZA62114.1"/>
    <property type="molecule type" value="Genomic_DNA"/>
</dbReference>
<gene>
    <name evidence="1" type="ORF">X777_05441</name>
</gene>
<sequence length="57" mass="6037">MAMRSPRTGSEMARHREFTASCRRGGRAINEAVTSDVGAGNQVGSVVLDPSSMTQVL</sequence>
<organism evidence="1 2">
    <name type="scientific">Ooceraea biroi</name>
    <name type="common">Clonal raider ant</name>
    <name type="synonym">Cerapachys biroi</name>
    <dbReference type="NCBI Taxonomy" id="2015173"/>
    <lineage>
        <taxon>Eukaryota</taxon>
        <taxon>Metazoa</taxon>
        <taxon>Ecdysozoa</taxon>
        <taxon>Arthropoda</taxon>
        <taxon>Hexapoda</taxon>
        <taxon>Insecta</taxon>
        <taxon>Pterygota</taxon>
        <taxon>Neoptera</taxon>
        <taxon>Endopterygota</taxon>
        <taxon>Hymenoptera</taxon>
        <taxon>Apocrita</taxon>
        <taxon>Aculeata</taxon>
        <taxon>Formicoidea</taxon>
        <taxon>Formicidae</taxon>
        <taxon>Dorylinae</taxon>
        <taxon>Ooceraea</taxon>
    </lineage>
</organism>
<protein>
    <submittedName>
        <fullName evidence="1">Uncharacterized protein</fullName>
    </submittedName>
</protein>
<dbReference type="AlphaFoldDB" id="A0A026X429"/>
<evidence type="ECO:0000313" key="2">
    <source>
        <dbReference type="Proteomes" id="UP000053097"/>
    </source>
</evidence>
<evidence type="ECO:0000313" key="1">
    <source>
        <dbReference type="EMBL" id="EZA62114.1"/>
    </source>
</evidence>